<evidence type="ECO:0000256" key="3">
    <source>
        <dbReference type="ARBA" id="ARBA00022598"/>
    </source>
</evidence>
<dbReference type="InterPro" id="IPR001882">
    <property type="entry name" value="Biotin_BS"/>
</dbReference>
<dbReference type="RefSeq" id="WP_184240920.1">
    <property type="nucleotide sequence ID" value="NZ_JACHNA010000001.1"/>
</dbReference>
<dbReference type="SUPFAM" id="SSF52440">
    <property type="entry name" value="PreATP-grasp domain"/>
    <property type="match status" value="1"/>
</dbReference>
<dbReference type="InterPro" id="IPR011764">
    <property type="entry name" value="Biotin_carboxylation_dom"/>
</dbReference>
<proteinExistence type="predicted"/>
<feature type="domain" description="ATP-grasp" evidence="9">
    <location>
        <begin position="124"/>
        <end position="334"/>
    </location>
</feature>
<keyword evidence="3 11" id="KW-0436">Ligase</keyword>
<evidence type="ECO:0000259" key="10">
    <source>
        <dbReference type="PROSITE" id="PS50979"/>
    </source>
</evidence>
<comment type="cofactor">
    <cofactor evidence="1">
        <name>biotin</name>
        <dbReference type="ChEBI" id="CHEBI:57586"/>
    </cofactor>
</comment>
<dbReference type="PROSITE" id="PS00866">
    <property type="entry name" value="CPSASE_1"/>
    <property type="match status" value="1"/>
</dbReference>
<dbReference type="InterPro" id="IPR011054">
    <property type="entry name" value="Rudment_hybrid_motif"/>
</dbReference>
<evidence type="ECO:0000256" key="4">
    <source>
        <dbReference type="ARBA" id="ARBA00022741"/>
    </source>
</evidence>
<dbReference type="InterPro" id="IPR000089">
    <property type="entry name" value="Biotin_lipoyl"/>
</dbReference>
<evidence type="ECO:0000256" key="5">
    <source>
        <dbReference type="ARBA" id="ARBA00022840"/>
    </source>
</evidence>
<keyword evidence="12" id="KW-1185">Reference proteome</keyword>
<dbReference type="GO" id="GO:0046872">
    <property type="term" value="F:metal ion binding"/>
    <property type="evidence" value="ECO:0007669"/>
    <property type="project" value="InterPro"/>
</dbReference>
<evidence type="ECO:0000259" key="8">
    <source>
        <dbReference type="PROSITE" id="PS50968"/>
    </source>
</evidence>
<dbReference type="GO" id="GO:0005524">
    <property type="term" value="F:ATP binding"/>
    <property type="evidence" value="ECO:0007669"/>
    <property type="project" value="UniProtKB-UniRule"/>
</dbReference>
<dbReference type="PANTHER" id="PTHR18866">
    <property type="entry name" value="CARBOXYLASE:PYRUVATE/ACETYL-COA/PROPIONYL-COA CARBOXYLASE"/>
    <property type="match status" value="1"/>
</dbReference>
<dbReference type="CDD" id="cd06850">
    <property type="entry name" value="biotinyl_domain"/>
    <property type="match status" value="1"/>
</dbReference>
<dbReference type="EC" id="6.3.4.14" evidence="2"/>
<dbReference type="Pfam" id="PF00289">
    <property type="entry name" value="Biotin_carb_N"/>
    <property type="match status" value="1"/>
</dbReference>
<dbReference type="FunFam" id="3.40.50.20:FF:000010">
    <property type="entry name" value="Propionyl-CoA carboxylase subunit alpha"/>
    <property type="match status" value="1"/>
</dbReference>
<evidence type="ECO:0000256" key="7">
    <source>
        <dbReference type="PROSITE-ProRule" id="PRU00409"/>
    </source>
</evidence>
<dbReference type="Pfam" id="PF02785">
    <property type="entry name" value="Biotin_carb_C"/>
    <property type="match status" value="1"/>
</dbReference>
<dbReference type="InterPro" id="IPR011053">
    <property type="entry name" value="Single_hybrid_motif"/>
</dbReference>
<keyword evidence="5 7" id="KW-0067">ATP-binding</keyword>
<dbReference type="InterPro" id="IPR016185">
    <property type="entry name" value="PreATP-grasp_dom_sf"/>
</dbReference>
<dbReference type="SUPFAM" id="SSF56059">
    <property type="entry name" value="Glutathione synthetase ATP-binding domain-like"/>
    <property type="match status" value="1"/>
</dbReference>
<dbReference type="GO" id="GO:0004075">
    <property type="term" value="F:biotin carboxylase activity"/>
    <property type="evidence" value="ECO:0007669"/>
    <property type="project" value="UniProtKB-EC"/>
</dbReference>
<feature type="domain" description="Lipoyl-binding" evidence="8">
    <location>
        <begin position="587"/>
        <end position="660"/>
    </location>
</feature>
<dbReference type="PROSITE" id="PS00188">
    <property type="entry name" value="BIOTIN"/>
    <property type="match status" value="1"/>
</dbReference>
<dbReference type="Pfam" id="PF00364">
    <property type="entry name" value="Biotin_lipoyl"/>
    <property type="match status" value="1"/>
</dbReference>
<dbReference type="PROSITE" id="PS00867">
    <property type="entry name" value="CPSASE_2"/>
    <property type="match status" value="1"/>
</dbReference>
<dbReference type="Gene3D" id="3.30.470.20">
    <property type="entry name" value="ATP-grasp fold, B domain"/>
    <property type="match status" value="1"/>
</dbReference>
<protein>
    <recommendedName>
        <fullName evidence="2">biotin carboxylase</fullName>
        <ecNumber evidence="2">6.3.4.14</ecNumber>
    </recommendedName>
</protein>
<keyword evidence="6" id="KW-0092">Biotin</keyword>
<keyword evidence="4 7" id="KW-0547">Nucleotide-binding</keyword>
<dbReference type="SMART" id="SM00878">
    <property type="entry name" value="Biotin_carb_C"/>
    <property type="match status" value="1"/>
</dbReference>
<evidence type="ECO:0000259" key="9">
    <source>
        <dbReference type="PROSITE" id="PS50975"/>
    </source>
</evidence>
<comment type="caution">
    <text evidence="11">The sequence shown here is derived from an EMBL/GenBank/DDBJ whole genome shotgun (WGS) entry which is preliminary data.</text>
</comment>
<dbReference type="PROSITE" id="PS50979">
    <property type="entry name" value="BC"/>
    <property type="match status" value="1"/>
</dbReference>
<reference evidence="11 12" key="1">
    <citation type="submission" date="2020-08" db="EMBL/GenBank/DDBJ databases">
        <title>Sequencing the genomes of 1000 actinobacteria strains.</title>
        <authorList>
            <person name="Klenk H.-P."/>
        </authorList>
    </citation>
    <scope>NUCLEOTIDE SEQUENCE [LARGE SCALE GENOMIC DNA]</scope>
    <source>
        <strain evidence="11 12">DSM 23974</strain>
    </source>
</reference>
<organism evidence="11 12">
    <name type="scientific">Micrococcus cohnii</name>
    <dbReference type="NCBI Taxonomy" id="993416"/>
    <lineage>
        <taxon>Bacteria</taxon>
        <taxon>Bacillati</taxon>
        <taxon>Actinomycetota</taxon>
        <taxon>Actinomycetes</taxon>
        <taxon>Micrococcales</taxon>
        <taxon>Micrococcaceae</taxon>
        <taxon>Micrococcus</taxon>
    </lineage>
</organism>
<dbReference type="PANTHER" id="PTHR18866:SF33">
    <property type="entry name" value="METHYLCROTONOYL-COA CARBOXYLASE SUBUNIT ALPHA, MITOCHONDRIAL-RELATED"/>
    <property type="match status" value="1"/>
</dbReference>
<accession>A0A7W7M2A0</accession>
<evidence type="ECO:0000256" key="1">
    <source>
        <dbReference type="ARBA" id="ARBA00001953"/>
    </source>
</evidence>
<dbReference type="AlphaFoldDB" id="A0A7W7M2A0"/>
<dbReference type="EMBL" id="JACHNA010000001">
    <property type="protein sequence ID" value="MBB4734822.1"/>
    <property type="molecule type" value="Genomic_DNA"/>
</dbReference>
<dbReference type="Pfam" id="PF02786">
    <property type="entry name" value="CPSase_L_D2"/>
    <property type="match status" value="1"/>
</dbReference>
<dbReference type="InterPro" id="IPR050856">
    <property type="entry name" value="Biotin_carboxylase_complex"/>
</dbReference>
<dbReference type="PROSITE" id="PS50975">
    <property type="entry name" value="ATP_GRASP"/>
    <property type="match status" value="1"/>
</dbReference>
<dbReference type="InterPro" id="IPR005481">
    <property type="entry name" value="BC-like_N"/>
</dbReference>
<dbReference type="Gene3D" id="2.40.50.100">
    <property type="match status" value="1"/>
</dbReference>
<evidence type="ECO:0000256" key="6">
    <source>
        <dbReference type="ARBA" id="ARBA00023267"/>
    </source>
</evidence>
<sequence length="666" mass="70222">MTEKLFDTVLVANRGEIAVRVIQTVQRLGIRAVAVYSDADVQARHVRLADEAVRLGPAPARESYLDIDAVVDAARRAGAQAVHPGYGFLSENADFARALEAAGIVFIGPPVASLDAMADKIRAKETVSAHQVPVVPGIADPNLSDEQLVAQADEVGFPLLIKPSAGGGGKGMVAVHAAADLPAALASARRTAASAFGDDTLLLERLITSPRHIEVQVFADAHGTVVHLAERECSLQRRHQKVIEEAPAPLLSAMDDGGGALRARLGQAAVNAARSVGYVGAGTVEFLVSDDRPDEFFFMEMNTRLQVEHPVSEEVVRVRGRRQDFVELQVRVAAGQELGFTQDDVGLEGHALEARVYAEDPANGFLPSTGQVLTWEPPRGEGVRVDAMLFPDTPDEQPAITGFYDPMIAKIIACGVDRTEAMQRLDGALATTVLTGVTANLAWLRDLAALPAVRQGALTTTMIDEMDAWSPPALSAAQLAVVAARLAEVDRSASSERVGAWHAADAWRAVGAPSPALTLEVGGETHSVVPADDPDVAASDLDVRLDARRDPRTAWVRRDGVTWRVHRLSRSELLSAARAAAAARRAPDGAGSPEARTPMPGTVVAVHVATGDRVEAGTHLADVEAMKMEHPVTAAMAGTVTVHVAVGDSASADAVIATIDPDPASD</sequence>
<gene>
    <name evidence="11" type="ORF">HDA30_000330</name>
</gene>
<name>A0A7W7M2A0_9MICC</name>
<dbReference type="PROSITE" id="PS50968">
    <property type="entry name" value="BIOTINYL_LIPOYL"/>
    <property type="match status" value="1"/>
</dbReference>
<feature type="domain" description="Biotin carboxylation" evidence="10">
    <location>
        <begin position="5"/>
        <end position="468"/>
    </location>
</feature>
<dbReference type="Proteomes" id="UP000540191">
    <property type="component" value="Unassembled WGS sequence"/>
</dbReference>
<dbReference type="SUPFAM" id="SSF51246">
    <property type="entry name" value="Rudiment single hybrid motif"/>
    <property type="match status" value="1"/>
</dbReference>
<dbReference type="InterPro" id="IPR005482">
    <property type="entry name" value="Biotin_COase_C"/>
</dbReference>
<evidence type="ECO:0000313" key="11">
    <source>
        <dbReference type="EMBL" id="MBB4734822.1"/>
    </source>
</evidence>
<dbReference type="InterPro" id="IPR005479">
    <property type="entry name" value="CPAse_ATP-bd"/>
</dbReference>
<evidence type="ECO:0000313" key="12">
    <source>
        <dbReference type="Proteomes" id="UP000540191"/>
    </source>
</evidence>
<evidence type="ECO:0000256" key="2">
    <source>
        <dbReference type="ARBA" id="ARBA00013263"/>
    </source>
</evidence>
<dbReference type="InterPro" id="IPR011761">
    <property type="entry name" value="ATP-grasp"/>
</dbReference>
<dbReference type="SUPFAM" id="SSF51230">
    <property type="entry name" value="Single hybrid motif"/>
    <property type="match status" value="1"/>
</dbReference>